<proteinExistence type="predicted"/>
<dbReference type="Pfam" id="PF13739">
    <property type="entry name" value="PdaC"/>
    <property type="match status" value="1"/>
</dbReference>
<reference evidence="2 3" key="1">
    <citation type="journal article" date="2016" name="Antonie Van Leeuwenhoek">
        <title>Lysinibacillus endophyticus sp. nov., an indole-3-acetic acid producing endophytic bacterium isolated from corn root (Zea mays cv. Xinken-5).</title>
        <authorList>
            <person name="Yu J."/>
            <person name="Guan X."/>
            <person name="Liu C."/>
            <person name="Xiang W."/>
            <person name="Yu Z."/>
            <person name="Liu X."/>
            <person name="Wang G."/>
        </authorList>
    </citation>
    <scope>NUCLEOTIDE SEQUENCE [LARGE SCALE GENOMIC DNA]</scope>
    <source>
        <strain evidence="2 3">DSM 100506</strain>
    </source>
</reference>
<dbReference type="InterPro" id="IPR025303">
    <property type="entry name" value="PdaC"/>
</dbReference>
<feature type="domain" description="Deacetylase PdaC" evidence="1">
    <location>
        <begin position="60"/>
        <end position="137"/>
    </location>
</feature>
<name>A0A494YVS5_9BACL</name>
<evidence type="ECO:0000313" key="3">
    <source>
        <dbReference type="Proteomes" id="UP000272238"/>
    </source>
</evidence>
<gene>
    <name evidence="2" type="ORF">D8M03_14270</name>
</gene>
<protein>
    <submittedName>
        <fullName evidence="2">DUF4163 domain-containing protein</fullName>
    </submittedName>
</protein>
<evidence type="ECO:0000313" key="2">
    <source>
        <dbReference type="EMBL" id="RKQ14303.1"/>
    </source>
</evidence>
<organism evidence="2 3">
    <name type="scientific">Ureibacillus endophyticus</name>
    <dbReference type="NCBI Taxonomy" id="1978490"/>
    <lineage>
        <taxon>Bacteria</taxon>
        <taxon>Bacillati</taxon>
        <taxon>Bacillota</taxon>
        <taxon>Bacilli</taxon>
        <taxon>Bacillales</taxon>
        <taxon>Caryophanaceae</taxon>
        <taxon>Ureibacillus</taxon>
    </lineage>
</organism>
<dbReference type="OrthoDB" id="2067190at2"/>
<dbReference type="PROSITE" id="PS51257">
    <property type="entry name" value="PROKAR_LIPOPROTEIN"/>
    <property type="match status" value="1"/>
</dbReference>
<accession>A0A494YVS5</accession>
<dbReference type="EMBL" id="RBZN01000046">
    <property type="protein sequence ID" value="RKQ14303.1"/>
    <property type="molecule type" value="Genomic_DNA"/>
</dbReference>
<comment type="caution">
    <text evidence="2">The sequence shown here is derived from an EMBL/GenBank/DDBJ whole genome shotgun (WGS) entry which is preliminary data.</text>
</comment>
<evidence type="ECO:0000259" key="1">
    <source>
        <dbReference type="Pfam" id="PF13739"/>
    </source>
</evidence>
<dbReference type="RefSeq" id="WP_121215503.1">
    <property type="nucleotide sequence ID" value="NZ_RBZN01000046.1"/>
</dbReference>
<dbReference type="AlphaFoldDB" id="A0A494YVS5"/>
<keyword evidence="3" id="KW-1185">Reference proteome</keyword>
<dbReference type="Gene3D" id="3.30.565.40">
    <property type="entry name" value="Fervidobacterium nodosum Rt17-B1 like"/>
    <property type="match status" value="1"/>
</dbReference>
<dbReference type="Proteomes" id="UP000272238">
    <property type="component" value="Unassembled WGS sequence"/>
</dbReference>
<sequence length="250" mass="28550">MFIKKVIPYWIIFLLILTACSNKESTDTLEVTKMEENEHSIVKEDSKGYELKSETFTEGNVTIQYPQIINLTNEEKQKEINEFIKKEALAPFLETIQSLEPDQEYEAEGYYEIKLKNNDTLSIAYYSYNYISTAAHPYNLFFTTNIDLKTGKPLYLSNFVSPIDKDFIALLKKAKYVGSLEEGYDQQINELAFSQYSSDEELLSALTTNDGHDYGIYVYVTENALGIVMPVPHAAGDYAEIEIPLSDLKS</sequence>